<dbReference type="PANTHER" id="PTHR47053:SF1">
    <property type="entry name" value="MUREIN DD-ENDOPEPTIDASE MEPH-RELATED"/>
    <property type="match status" value="1"/>
</dbReference>
<accession>A0ABR7GHD0</accession>
<evidence type="ECO:0000313" key="10">
    <source>
        <dbReference type="Proteomes" id="UP000643810"/>
    </source>
</evidence>
<evidence type="ECO:0000256" key="3">
    <source>
        <dbReference type="ARBA" id="ARBA00022729"/>
    </source>
</evidence>
<evidence type="ECO:0000259" key="8">
    <source>
        <dbReference type="PROSITE" id="PS51935"/>
    </source>
</evidence>
<keyword evidence="3" id="KW-0732">Signal</keyword>
<keyword evidence="2" id="KW-0645">Protease</keyword>
<comment type="similarity">
    <text evidence="1">Belongs to the peptidase C40 family.</text>
</comment>
<dbReference type="PROSITE" id="PS51935">
    <property type="entry name" value="NLPC_P60"/>
    <property type="match status" value="1"/>
</dbReference>
<dbReference type="EMBL" id="JACOPG010000003">
    <property type="protein sequence ID" value="MBC5686613.1"/>
    <property type="molecule type" value="Genomic_DNA"/>
</dbReference>
<name>A0ABR7GHD0_9FIRM</name>
<dbReference type="InterPro" id="IPR057309">
    <property type="entry name" value="PcsB_CC"/>
</dbReference>
<dbReference type="Proteomes" id="UP000643810">
    <property type="component" value="Unassembled WGS sequence"/>
</dbReference>
<evidence type="ECO:0000256" key="4">
    <source>
        <dbReference type="ARBA" id="ARBA00022801"/>
    </source>
</evidence>
<feature type="region of interest" description="Disordered" evidence="7">
    <location>
        <begin position="223"/>
        <end position="256"/>
    </location>
</feature>
<evidence type="ECO:0000256" key="2">
    <source>
        <dbReference type="ARBA" id="ARBA00022670"/>
    </source>
</evidence>
<keyword evidence="10" id="KW-1185">Reference proteome</keyword>
<dbReference type="InterPro" id="IPR000064">
    <property type="entry name" value="NLP_P60_dom"/>
</dbReference>
<feature type="domain" description="NlpC/P60" evidence="8">
    <location>
        <begin position="259"/>
        <end position="374"/>
    </location>
</feature>
<proteinExistence type="inferred from homology"/>
<dbReference type="InterPro" id="IPR038765">
    <property type="entry name" value="Papain-like_cys_pep_sf"/>
</dbReference>
<keyword evidence="4" id="KW-0378">Hydrolase</keyword>
<evidence type="ECO:0000313" key="9">
    <source>
        <dbReference type="EMBL" id="MBC5686613.1"/>
    </source>
</evidence>
<feature type="coiled-coil region" evidence="6">
    <location>
        <begin position="145"/>
        <end position="217"/>
    </location>
</feature>
<evidence type="ECO:0000256" key="1">
    <source>
        <dbReference type="ARBA" id="ARBA00007074"/>
    </source>
</evidence>
<feature type="coiled-coil region" evidence="6">
    <location>
        <begin position="36"/>
        <end position="98"/>
    </location>
</feature>
<dbReference type="Gene3D" id="3.90.1720.10">
    <property type="entry name" value="endopeptidase domain like (from Nostoc punctiforme)"/>
    <property type="match status" value="1"/>
</dbReference>
<feature type="compositionally biased region" description="Low complexity" evidence="7">
    <location>
        <begin position="223"/>
        <end position="232"/>
    </location>
</feature>
<keyword evidence="6" id="KW-0175">Coiled coil</keyword>
<dbReference type="Gene3D" id="6.10.250.3150">
    <property type="match status" value="1"/>
</dbReference>
<keyword evidence="5" id="KW-0788">Thiol protease</keyword>
<evidence type="ECO:0000256" key="6">
    <source>
        <dbReference type="SAM" id="Coils"/>
    </source>
</evidence>
<protein>
    <submittedName>
        <fullName evidence="9">C40 family peptidase</fullName>
    </submittedName>
</protein>
<sequence>MKKITLHKGGRGVLAVCLAGSMLFTRPMQVSAVRSISEIEEEQSSIQSELNGLDADMVSLVTDMTDLESQITSKTQEIADAEATLAEAQAAVDQQYASMKVRIQYMYENSDENIMTVLLESGSISDFLNRLENINAVYTYDRTVLGNYQAAKDEVEDLKASLEEEKASLEANKTQLANQQAQLNAMISEKQGEMADIKSELADAKALAARQAELERQRQLAALTNNTNSSNNGGSGNTGGNTGGSTNSGGNLNPSNTTGVSGSAVVAFANQYVGYPYVWGGTDPNTGADCSGFVYYVLKNFGINYGRLTSYGWRSVGQEVSVNNMQPGDIVCYAGHVAIYAGGGRIVEAQSTSAGITNNRSVYCHNIITVRRVL</sequence>
<feature type="compositionally biased region" description="Gly residues" evidence="7">
    <location>
        <begin position="233"/>
        <end position="247"/>
    </location>
</feature>
<evidence type="ECO:0000256" key="5">
    <source>
        <dbReference type="ARBA" id="ARBA00022807"/>
    </source>
</evidence>
<dbReference type="SUPFAM" id="SSF54001">
    <property type="entry name" value="Cysteine proteinases"/>
    <property type="match status" value="1"/>
</dbReference>
<comment type="caution">
    <text evidence="9">The sequence shown here is derived from an EMBL/GenBank/DDBJ whole genome shotgun (WGS) entry which is preliminary data.</text>
</comment>
<gene>
    <name evidence="9" type="ORF">H8R94_08395</name>
</gene>
<evidence type="ECO:0000256" key="7">
    <source>
        <dbReference type="SAM" id="MobiDB-lite"/>
    </source>
</evidence>
<dbReference type="InterPro" id="IPR051202">
    <property type="entry name" value="Peptidase_C40"/>
</dbReference>
<reference evidence="9 10" key="1">
    <citation type="submission" date="2020-08" db="EMBL/GenBank/DDBJ databases">
        <title>Genome public.</title>
        <authorList>
            <person name="Liu C."/>
            <person name="Sun Q."/>
        </authorList>
    </citation>
    <scope>NUCLEOTIDE SEQUENCE [LARGE SCALE GENOMIC DNA]</scope>
    <source>
        <strain evidence="9 10">NSJ-9</strain>
    </source>
</reference>
<dbReference type="Pfam" id="PF00877">
    <property type="entry name" value="NLPC_P60"/>
    <property type="match status" value="1"/>
</dbReference>
<dbReference type="PANTHER" id="PTHR47053">
    <property type="entry name" value="MUREIN DD-ENDOPEPTIDASE MEPH-RELATED"/>
    <property type="match status" value="1"/>
</dbReference>
<dbReference type="RefSeq" id="WP_186854392.1">
    <property type="nucleotide sequence ID" value="NZ_JACOPG010000003.1"/>
</dbReference>
<dbReference type="Pfam" id="PF24568">
    <property type="entry name" value="CC_PcsB"/>
    <property type="match status" value="1"/>
</dbReference>
<organism evidence="9 10">
    <name type="scientific">Roseburia lenta</name>
    <dbReference type="NCBI Taxonomy" id="2763061"/>
    <lineage>
        <taxon>Bacteria</taxon>
        <taxon>Bacillati</taxon>
        <taxon>Bacillota</taxon>
        <taxon>Clostridia</taxon>
        <taxon>Lachnospirales</taxon>
        <taxon>Lachnospiraceae</taxon>
        <taxon>Roseburia</taxon>
    </lineage>
</organism>